<comment type="caution">
    <text evidence="8">The sequence shown here is derived from an EMBL/GenBank/DDBJ whole genome shotgun (WGS) entry which is preliminary data.</text>
</comment>
<evidence type="ECO:0000256" key="1">
    <source>
        <dbReference type="ARBA" id="ARBA00010699"/>
    </source>
</evidence>
<dbReference type="Proteomes" id="UP000239001">
    <property type="component" value="Unassembled WGS sequence"/>
</dbReference>
<dbReference type="InterPro" id="IPR005793">
    <property type="entry name" value="Formyl_trans_C"/>
</dbReference>
<feature type="domain" description="Formyl transferase N-terminal" evidence="6">
    <location>
        <begin position="1"/>
        <end position="182"/>
    </location>
</feature>
<dbReference type="InterPro" id="IPR001555">
    <property type="entry name" value="GART_AS"/>
</dbReference>
<dbReference type="EMBL" id="PXOH01000002">
    <property type="protein sequence ID" value="PSF38856.1"/>
    <property type="molecule type" value="Genomic_DNA"/>
</dbReference>
<evidence type="ECO:0000256" key="4">
    <source>
        <dbReference type="ARBA" id="ARBA00022917"/>
    </source>
</evidence>
<dbReference type="GO" id="GO:0004479">
    <property type="term" value="F:methionyl-tRNA formyltransferase activity"/>
    <property type="evidence" value="ECO:0007669"/>
    <property type="project" value="UniProtKB-UniRule"/>
</dbReference>
<dbReference type="HAMAP" id="MF_00182">
    <property type="entry name" value="Formyl_trans"/>
    <property type="match status" value="1"/>
</dbReference>
<dbReference type="NCBIfam" id="TIGR00460">
    <property type="entry name" value="fmt"/>
    <property type="match status" value="1"/>
</dbReference>
<comment type="function">
    <text evidence="5">Attaches a formyl group to the free amino group of methionyl-tRNA(fMet). The formyl group appears to play a dual role in the initiator identity of N-formylmethionyl-tRNA by promoting its recognition by IF2 and preventing the misappropriation of this tRNA by the elongation apparatus.</text>
</comment>
<dbReference type="GO" id="GO:0005829">
    <property type="term" value="C:cytosol"/>
    <property type="evidence" value="ECO:0007669"/>
    <property type="project" value="TreeGrafter"/>
</dbReference>
<feature type="domain" description="Formyl transferase C-terminal" evidence="7">
    <location>
        <begin position="206"/>
        <end position="319"/>
    </location>
</feature>
<dbReference type="OrthoDB" id="9802815at2"/>
<sequence length="329" mass="36289">MKIVFFGTPFFAVPTLEALLNSPNFEIIAVVTQPDKRRGRGNQLLPSPIKKLALEHQLPVWQPKRIKKAKETLSRLKETQADVFVVVAYGQILSPEILAMPRLGCINVHGSLLPKYRGAAPIQWSIYHGETETGITTMLMDEGMDTGAMLLTARTPIGLLDNAEQISSRLSQQGANLLIETLSQLEQEEIEATPQNSTEATYAPLIQKEDYQIDWTKSAIAIHNQVRGLYPDCFAFFRDQTLKITATVPLISFYWSELSSLQKIPQTLPTFAEGTRGQIVGILKNIGPVVQTGDGLLVLLQVQLAGKRPQSGKDFINGVRLAAGVDQLS</sequence>
<protein>
    <recommendedName>
        <fullName evidence="2 5">Methionyl-tRNA formyltransferase</fullName>
        <ecNumber evidence="2 5">2.1.2.9</ecNumber>
    </recommendedName>
</protein>
<evidence type="ECO:0000256" key="5">
    <source>
        <dbReference type="HAMAP-Rule" id="MF_00182"/>
    </source>
</evidence>
<dbReference type="CDD" id="cd08704">
    <property type="entry name" value="Met_tRNA_FMT_C"/>
    <property type="match status" value="1"/>
</dbReference>
<dbReference type="CDD" id="cd08646">
    <property type="entry name" value="FMT_core_Met-tRNA-FMT_N"/>
    <property type="match status" value="1"/>
</dbReference>
<accession>A0A2T1M270</accession>
<dbReference type="EC" id="2.1.2.9" evidence="2 5"/>
<dbReference type="PANTHER" id="PTHR11138:SF5">
    <property type="entry name" value="METHIONYL-TRNA FORMYLTRANSFERASE, MITOCHONDRIAL"/>
    <property type="match status" value="1"/>
</dbReference>
<evidence type="ECO:0000256" key="2">
    <source>
        <dbReference type="ARBA" id="ARBA00012261"/>
    </source>
</evidence>
<dbReference type="FunFam" id="3.40.50.12230:FF:000001">
    <property type="entry name" value="Methionyl-tRNA formyltransferase"/>
    <property type="match status" value="1"/>
</dbReference>
<proteinExistence type="inferred from homology"/>
<dbReference type="Pfam" id="PF02911">
    <property type="entry name" value="Formyl_trans_C"/>
    <property type="match status" value="1"/>
</dbReference>
<evidence type="ECO:0000256" key="3">
    <source>
        <dbReference type="ARBA" id="ARBA00022679"/>
    </source>
</evidence>
<comment type="similarity">
    <text evidence="1 5">Belongs to the Fmt family.</text>
</comment>
<evidence type="ECO:0000259" key="7">
    <source>
        <dbReference type="Pfam" id="PF02911"/>
    </source>
</evidence>
<dbReference type="InterPro" id="IPR002376">
    <property type="entry name" value="Formyl_transf_N"/>
</dbReference>
<evidence type="ECO:0000313" key="8">
    <source>
        <dbReference type="EMBL" id="PSF38856.1"/>
    </source>
</evidence>
<dbReference type="PANTHER" id="PTHR11138">
    <property type="entry name" value="METHIONYL-TRNA FORMYLTRANSFERASE"/>
    <property type="match status" value="1"/>
</dbReference>
<dbReference type="Pfam" id="PF00551">
    <property type="entry name" value="Formyl_trans_N"/>
    <property type="match status" value="1"/>
</dbReference>
<dbReference type="SUPFAM" id="SSF53328">
    <property type="entry name" value="Formyltransferase"/>
    <property type="match status" value="1"/>
</dbReference>
<comment type="catalytic activity">
    <reaction evidence="5">
        <text>L-methionyl-tRNA(fMet) + (6R)-10-formyltetrahydrofolate = N-formyl-L-methionyl-tRNA(fMet) + (6S)-5,6,7,8-tetrahydrofolate + H(+)</text>
        <dbReference type="Rhea" id="RHEA:24380"/>
        <dbReference type="Rhea" id="RHEA-COMP:9952"/>
        <dbReference type="Rhea" id="RHEA-COMP:9953"/>
        <dbReference type="ChEBI" id="CHEBI:15378"/>
        <dbReference type="ChEBI" id="CHEBI:57453"/>
        <dbReference type="ChEBI" id="CHEBI:78530"/>
        <dbReference type="ChEBI" id="CHEBI:78844"/>
        <dbReference type="ChEBI" id="CHEBI:195366"/>
        <dbReference type="EC" id="2.1.2.9"/>
    </reaction>
</comment>
<reference evidence="8 9" key="1">
    <citation type="submission" date="2018-03" db="EMBL/GenBank/DDBJ databases">
        <title>The ancient ancestry and fast evolution of plastids.</title>
        <authorList>
            <person name="Moore K.R."/>
            <person name="Magnabosco C."/>
            <person name="Momper L."/>
            <person name="Gold D.A."/>
            <person name="Bosak T."/>
            <person name="Fournier G.P."/>
        </authorList>
    </citation>
    <scope>NUCLEOTIDE SEQUENCE [LARGE SCALE GENOMIC DNA]</scope>
    <source>
        <strain evidence="8 9">CCALA 016</strain>
    </source>
</reference>
<dbReference type="PROSITE" id="PS00373">
    <property type="entry name" value="GART"/>
    <property type="match status" value="1"/>
</dbReference>
<dbReference type="InterPro" id="IPR041711">
    <property type="entry name" value="Met-tRNA-FMT_N"/>
</dbReference>
<keyword evidence="9" id="KW-1185">Reference proteome</keyword>
<reference evidence="8 9" key="2">
    <citation type="submission" date="2018-03" db="EMBL/GenBank/DDBJ databases">
        <authorList>
            <person name="Keele B.F."/>
        </authorList>
    </citation>
    <scope>NUCLEOTIDE SEQUENCE [LARGE SCALE GENOMIC DNA]</scope>
    <source>
        <strain evidence="8 9">CCALA 016</strain>
    </source>
</reference>
<dbReference type="AlphaFoldDB" id="A0A2T1M270"/>
<dbReference type="RefSeq" id="WP_106455221.1">
    <property type="nucleotide sequence ID" value="NZ_PXOH01000002.1"/>
</dbReference>
<organism evidence="8 9">
    <name type="scientific">Aphanothece hegewaldii CCALA 016</name>
    <dbReference type="NCBI Taxonomy" id="2107694"/>
    <lineage>
        <taxon>Bacteria</taxon>
        <taxon>Bacillati</taxon>
        <taxon>Cyanobacteriota</taxon>
        <taxon>Cyanophyceae</taxon>
        <taxon>Oscillatoriophycideae</taxon>
        <taxon>Chroococcales</taxon>
        <taxon>Aphanothecaceae</taxon>
        <taxon>Aphanothece</taxon>
    </lineage>
</organism>
<dbReference type="InterPro" id="IPR011034">
    <property type="entry name" value="Formyl_transferase-like_C_sf"/>
</dbReference>
<keyword evidence="3 5" id="KW-0808">Transferase</keyword>
<keyword evidence="4 5" id="KW-0648">Protein biosynthesis</keyword>
<dbReference type="SUPFAM" id="SSF50486">
    <property type="entry name" value="FMT C-terminal domain-like"/>
    <property type="match status" value="1"/>
</dbReference>
<dbReference type="InterPro" id="IPR036477">
    <property type="entry name" value="Formyl_transf_N_sf"/>
</dbReference>
<feature type="binding site" evidence="5">
    <location>
        <begin position="111"/>
        <end position="114"/>
    </location>
    <ligand>
        <name>(6S)-5,6,7,8-tetrahydrofolate</name>
        <dbReference type="ChEBI" id="CHEBI:57453"/>
    </ligand>
</feature>
<name>A0A2T1M270_9CHRO</name>
<evidence type="ECO:0000259" key="6">
    <source>
        <dbReference type="Pfam" id="PF00551"/>
    </source>
</evidence>
<evidence type="ECO:0000313" key="9">
    <source>
        <dbReference type="Proteomes" id="UP000239001"/>
    </source>
</evidence>
<dbReference type="InterPro" id="IPR005794">
    <property type="entry name" value="Fmt"/>
</dbReference>
<dbReference type="Gene3D" id="3.40.50.12230">
    <property type="match status" value="1"/>
</dbReference>
<gene>
    <name evidence="5" type="primary">fmt</name>
    <name evidence="8" type="ORF">C7H19_02015</name>
</gene>
<dbReference type="InterPro" id="IPR044135">
    <property type="entry name" value="Met-tRNA-FMT_C"/>
</dbReference>